<dbReference type="InterPro" id="IPR036291">
    <property type="entry name" value="NAD(P)-bd_dom_sf"/>
</dbReference>
<dbReference type="AlphaFoldDB" id="A0A392RJR4"/>
<keyword evidence="3" id="KW-1185">Reference proteome</keyword>
<protein>
    <submittedName>
        <fullName evidence="2">UDP-glucose 4-epimerase-like</fullName>
    </submittedName>
</protein>
<dbReference type="EMBL" id="LXQA010237817">
    <property type="protein sequence ID" value="MCI36828.1"/>
    <property type="molecule type" value="Genomic_DNA"/>
</dbReference>
<proteinExistence type="predicted"/>
<organism evidence="2 3">
    <name type="scientific">Trifolium medium</name>
    <dbReference type="NCBI Taxonomy" id="97028"/>
    <lineage>
        <taxon>Eukaryota</taxon>
        <taxon>Viridiplantae</taxon>
        <taxon>Streptophyta</taxon>
        <taxon>Embryophyta</taxon>
        <taxon>Tracheophyta</taxon>
        <taxon>Spermatophyta</taxon>
        <taxon>Magnoliopsida</taxon>
        <taxon>eudicotyledons</taxon>
        <taxon>Gunneridae</taxon>
        <taxon>Pentapetalae</taxon>
        <taxon>rosids</taxon>
        <taxon>fabids</taxon>
        <taxon>Fabales</taxon>
        <taxon>Fabaceae</taxon>
        <taxon>Papilionoideae</taxon>
        <taxon>50 kb inversion clade</taxon>
        <taxon>NPAAA clade</taxon>
        <taxon>Hologalegina</taxon>
        <taxon>IRL clade</taxon>
        <taxon>Trifolieae</taxon>
        <taxon>Trifolium</taxon>
    </lineage>
</organism>
<evidence type="ECO:0000313" key="3">
    <source>
        <dbReference type="Proteomes" id="UP000265520"/>
    </source>
</evidence>
<evidence type="ECO:0000259" key="1">
    <source>
        <dbReference type="Pfam" id="PF01370"/>
    </source>
</evidence>
<comment type="caution">
    <text evidence="2">The sequence shown here is derived from an EMBL/GenBank/DDBJ whole genome shotgun (WGS) entry which is preliminary data.</text>
</comment>
<feature type="non-terminal residue" evidence="2">
    <location>
        <position position="33"/>
    </location>
</feature>
<sequence>MASPSQKILVTGGAGFIGTHTVVQLLNDGYNVT</sequence>
<dbReference type="InterPro" id="IPR001509">
    <property type="entry name" value="Epimerase_deHydtase"/>
</dbReference>
<dbReference type="SUPFAM" id="SSF51735">
    <property type="entry name" value="NAD(P)-binding Rossmann-fold domains"/>
    <property type="match status" value="1"/>
</dbReference>
<evidence type="ECO:0000313" key="2">
    <source>
        <dbReference type="EMBL" id="MCI36828.1"/>
    </source>
</evidence>
<dbReference type="Pfam" id="PF01370">
    <property type="entry name" value="Epimerase"/>
    <property type="match status" value="1"/>
</dbReference>
<dbReference type="Gene3D" id="3.40.50.720">
    <property type="entry name" value="NAD(P)-binding Rossmann-like Domain"/>
    <property type="match status" value="1"/>
</dbReference>
<dbReference type="Proteomes" id="UP000265520">
    <property type="component" value="Unassembled WGS sequence"/>
</dbReference>
<name>A0A392RJR4_9FABA</name>
<accession>A0A392RJR4</accession>
<reference evidence="2 3" key="1">
    <citation type="journal article" date="2018" name="Front. Plant Sci.">
        <title>Red Clover (Trifolium pratense) and Zigzag Clover (T. medium) - A Picture of Genomic Similarities and Differences.</title>
        <authorList>
            <person name="Dluhosova J."/>
            <person name="Istvanek J."/>
            <person name="Nedelnik J."/>
            <person name="Repkova J."/>
        </authorList>
    </citation>
    <scope>NUCLEOTIDE SEQUENCE [LARGE SCALE GENOMIC DNA]</scope>
    <source>
        <strain evidence="3">cv. 10/8</strain>
        <tissue evidence="2">Leaf</tissue>
    </source>
</reference>
<feature type="domain" description="NAD-dependent epimerase/dehydratase" evidence="1">
    <location>
        <begin position="8"/>
        <end position="33"/>
    </location>
</feature>